<keyword evidence="4" id="KW-1185">Reference proteome</keyword>
<dbReference type="Proteomes" id="UP001216139">
    <property type="component" value="Chromosome"/>
</dbReference>
<evidence type="ECO:0000256" key="1">
    <source>
        <dbReference type="ARBA" id="ARBA00006484"/>
    </source>
</evidence>
<dbReference type="EMBL" id="CP117167">
    <property type="protein sequence ID" value="WCT14330.1"/>
    <property type="molecule type" value="Genomic_DNA"/>
</dbReference>
<comment type="similarity">
    <text evidence="1">Belongs to the short-chain dehydrogenases/reductases (SDR) family.</text>
</comment>
<dbReference type="InterPro" id="IPR020904">
    <property type="entry name" value="Sc_DH/Rdtase_CS"/>
</dbReference>
<dbReference type="PRINTS" id="PR00081">
    <property type="entry name" value="GDHRDH"/>
</dbReference>
<dbReference type="Pfam" id="PF13561">
    <property type="entry name" value="adh_short_C2"/>
    <property type="match status" value="1"/>
</dbReference>
<organism evidence="3 4">
    <name type="scientific">Mucilaginibacter jinjuensis</name>
    <dbReference type="NCBI Taxonomy" id="1176721"/>
    <lineage>
        <taxon>Bacteria</taxon>
        <taxon>Pseudomonadati</taxon>
        <taxon>Bacteroidota</taxon>
        <taxon>Sphingobacteriia</taxon>
        <taxon>Sphingobacteriales</taxon>
        <taxon>Sphingobacteriaceae</taxon>
        <taxon>Mucilaginibacter</taxon>
    </lineage>
</organism>
<dbReference type="GO" id="GO:0047936">
    <property type="term" value="F:glucose 1-dehydrogenase [NAD(P)+] activity"/>
    <property type="evidence" value="ECO:0007669"/>
    <property type="project" value="UniProtKB-EC"/>
</dbReference>
<evidence type="ECO:0000313" key="3">
    <source>
        <dbReference type="EMBL" id="WCT14330.1"/>
    </source>
</evidence>
<name>A0ABY7TCU3_9SPHI</name>
<evidence type="ECO:0000313" key="4">
    <source>
        <dbReference type="Proteomes" id="UP001216139"/>
    </source>
</evidence>
<sequence>MNTDRTLKDKVALVTGASKGIGAGIALELARAGANVVINYATSPKDADKVAEQVRGLDVKCLTVKADISKKDQVSEMFRAGIAAFGRIDILVNNAGVYDYPLIADVTEDGYRKMFDINVLGPLLTTQEAVKYMEQSGGSIINISSLAARKTVQGASLYAATKAALNEITKVTAQEVGSKGIRVNAILPGYVDTEGARAMGEAAELWAKQLVAATPLGRGGLPSDIGKVAVFLASESSSWITGELIAVSGGLL</sequence>
<dbReference type="InterPro" id="IPR036291">
    <property type="entry name" value="NAD(P)-bd_dom_sf"/>
</dbReference>
<gene>
    <name evidence="3" type="ORF">PQO05_10340</name>
</gene>
<evidence type="ECO:0000256" key="2">
    <source>
        <dbReference type="ARBA" id="ARBA00023002"/>
    </source>
</evidence>
<dbReference type="PRINTS" id="PR00080">
    <property type="entry name" value="SDRFAMILY"/>
</dbReference>
<dbReference type="InterPro" id="IPR002347">
    <property type="entry name" value="SDR_fam"/>
</dbReference>
<dbReference type="Gene3D" id="3.40.50.720">
    <property type="entry name" value="NAD(P)-binding Rossmann-like Domain"/>
    <property type="match status" value="1"/>
</dbReference>
<dbReference type="EC" id="1.1.1.47" evidence="3"/>
<protein>
    <submittedName>
        <fullName evidence="3">Glucose 1-dehydrogenase</fullName>
        <ecNumber evidence="3">1.1.1.47</ecNumber>
    </submittedName>
</protein>
<proteinExistence type="inferred from homology"/>
<dbReference type="PANTHER" id="PTHR43639">
    <property type="entry name" value="OXIDOREDUCTASE, SHORT-CHAIN DEHYDROGENASE/REDUCTASE FAMILY (AFU_ORTHOLOGUE AFUA_5G02870)"/>
    <property type="match status" value="1"/>
</dbReference>
<dbReference type="PROSITE" id="PS00061">
    <property type="entry name" value="ADH_SHORT"/>
    <property type="match status" value="1"/>
</dbReference>
<accession>A0ABY7TCU3</accession>
<dbReference type="SUPFAM" id="SSF51735">
    <property type="entry name" value="NAD(P)-binding Rossmann-fold domains"/>
    <property type="match status" value="1"/>
</dbReference>
<reference evidence="3 4" key="1">
    <citation type="submission" date="2023-02" db="EMBL/GenBank/DDBJ databases">
        <title>Genome sequence of Mucilaginibacter jinjuensis strain KACC 16571.</title>
        <authorList>
            <person name="Kim S."/>
            <person name="Heo J."/>
            <person name="Kwon S.-W."/>
        </authorList>
    </citation>
    <scope>NUCLEOTIDE SEQUENCE [LARGE SCALE GENOMIC DNA]</scope>
    <source>
        <strain evidence="3 4">KACC 16571</strain>
    </source>
</reference>
<dbReference type="RefSeq" id="WP_273632772.1">
    <property type="nucleotide sequence ID" value="NZ_CP117167.1"/>
</dbReference>
<dbReference type="PANTHER" id="PTHR43639:SF1">
    <property type="entry name" value="SHORT-CHAIN DEHYDROGENASE_REDUCTASE FAMILY PROTEIN"/>
    <property type="match status" value="1"/>
</dbReference>
<dbReference type="NCBIfam" id="NF005559">
    <property type="entry name" value="PRK07231.1"/>
    <property type="match status" value="1"/>
</dbReference>
<keyword evidence="2 3" id="KW-0560">Oxidoreductase</keyword>